<feature type="compositionally biased region" description="Basic and acidic residues" evidence="1">
    <location>
        <begin position="1"/>
        <end position="22"/>
    </location>
</feature>
<protein>
    <submittedName>
        <fullName evidence="2">Cytochrome P450 hydroxylase</fullName>
    </submittedName>
</protein>
<name>A0A6J4NIC3_9ACTN</name>
<feature type="region of interest" description="Disordered" evidence="1">
    <location>
        <begin position="1"/>
        <end position="43"/>
    </location>
</feature>
<feature type="compositionally biased region" description="Basic residues" evidence="1">
    <location>
        <begin position="129"/>
        <end position="143"/>
    </location>
</feature>
<dbReference type="EMBL" id="CADCUT010000010">
    <property type="protein sequence ID" value="CAA9385381.1"/>
    <property type="molecule type" value="Genomic_DNA"/>
</dbReference>
<feature type="compositionally biased region" description="Basic residues" evidence="1">
    <location>
        <begin position="87"/>
        <end position="102"/>
    </location>
</feature>
<reference evidence="2" key="1">
    <citation type="submission" date="2020-02" db="EMBL/GenBank/DDBJ databases">
        <authorList>
            <person name="Meier V. D."/>
        </authorList>
    </citation>
    <scope>NUCLEOTIDE SEQUENCE</scope>
    <source>
        <strain evidence="2">AVDCRST_MAG03</strain>
    </source>
</reference>
<feature type="non-terminal residue" evidence="2">
    <location>
        <position position="1"/>
    </location>
</feature>
<proteinExistence type="predicted"/>
<gene>
    <name evidence="2" type="ORF">AVDCRST_MAG03-229</name>
</gene>
<evidence type="ECO:0000256" key="1">
    <source>
        <dbReference type="SAM" id="MobiDB-lite"/>
    </source>
</evidence>
<feature type="compositionally biased region" description="Basic and acidic residues" evidence="1">
    <location>
        <begin position="57"/>
        <end position="71"/>
    </location>
</feature>
<sequence length="197" mass="21835">GREDRCQGDRQILPERPTEARRPVPGPRVLQGEQARLLPRGAWPVVRLPARGRLEALLRTQDERGPDEGLRGRGPRGGKGGSERGHSPHSPRRGRVARRVHPRGPDRAAQHRLGQPRSIPLPGPGPLRYHQRTRPHPQLRPRPARLPGGAPGDGGGQDLARDPLPPHAENAPRRDTRDKVVPQRRQPWSRLPPAGLL</sequence>
<evidence type="ECO:0000313" key="2">
    <source>
        <dbReference type="EMBL" id="CAA9385381.1"/>
    </source>
</evidence>
<dbReference type="AlphaFoldDB" id="A0A6J4NIC3"/>
<organism evidence="2">
    <name type="scientific">uncultured Rubrobacteraceae bacterium</name>
    <dbReference type="NCBI Taxonomy" id="349277"/>
    <lineage>
        <taxon>Bacteria</taxon>
        <taxon>Bacillati</taxon>
        <taxon>Actinomycetota</taxon>
        <taxon>Rubrobacteria</taxon>
        <taxon>Rubrobacterales</taxon>
        <taxon>Rubrobacteraceae</taxon>
        <taxon>environmental samples</taxon>
    </lineage>
</organism>
<accession>A0A6J4NIC3</accession>
<feature type="compositionally biased region" description="Basic and acidic residues" evidence="1">
    <location>
        <begin position="170"/>
        <end position="181"/>
    </location>
</feature>
<feature type="region of interest" description="Disordered" evidence="1">
    <location>
        <begin position="57"/>
        <end position="197"/>
    </location>
</feature>
<feature type="non-terminal residue" evidence="2">
    <location>
        <position position="197"/>
    </location>
</feature>